<dbReference type="Gene3D" id="3.30.420.10">
    <property type="entry name" value="Ribonuclease H-like superfamily/Ribonuclease H"/>
    <property type="match status" value="1"/>
</dbReference>
<comment type="similarity">
    <text evidence="1">Belongs to the transposase IS21/IS408/IS1162 family.</text>
</comment>
<dbReference type="PROSITE" id="PS50994">
    <property type="entry name" value="INTEGRASE"/>
    <property type="match status" value="1"/>
</dbReference>
<sequence>MLKQEDFLMIRHKAQQGAYLKDIAAELGIHPRTVRRALQRGSAPSRRRPGARRSKLDPFKPQVDALLAQGVWNAQVIFTELRRSGYEGGYSILCDYIRPKRSLQPSKATVRFETRPGYQLQHDWGELMVDLDGQPTRVNIAVNVLGYSRQMHVYAAPAQDAEHTYESLVRAFEAFSGAPAEVLVDNQKAAVLKRENGRVVFNPRFLDLAGHYGFQPRACRPYRARTKGKTERMVGYLKDYFFAGHRSFRSFADLNHQLEQWLDEEANRRRHRHRTHGEIVRERFQCDEQPTLTELPRQRFDTAYLDHRLVAWDGYVEVRGNRYSVPDTLCGQSVRIRVTLQDELQVIDAQERIVAEHLLALPDAGWQRQADHHRRLWREALQVEQRGLDIYEEVAS</sequence>
<dbReference type="InterPro" id="IPR012337">
    <property type="entry name" value="RNaseH-like_sf"/>
</dbReference>
<gene>
    <name evidence="8" type="ORF">FHR95_001301</name>
</gene>
<dbReference type="InterPro" id="IPR017894">
    <property type="entry name" value="HTH_IS21_transposase_type"/>
</dbReference>
<reference evidence="8 9" key="1">
    <citation type="submission" date="2020-08" db="EMBL/GenBank/DDBJ databases">
        <title>Genomic Encyclopedia of Type Strains, Phase III (KMG-III): the genomes of soil and plant-associated and newly described type strains.</title>
        <authorList>
            <person name="Whitman W."/>
        </authorList>
    </citation>
    <scope>NUCLEOTIDE SEQUENCE [LARGE SCALE GENOMIC DNA]</scope>
    <source>
        <strain evidence="8 9">CECT 7341</strain>
    </source>
</reference>
<dbReference type="PROSITE" id="PS50531">
    <property type="entry name" value="HTH_IS21"/>
    <property type="match status" value="1"/>
</dbReference>
<evidence type="ECO:0000313" key="8">
    <source>
        <dbReference type="EMBL" id="MBB3183747.1"/>
    </source>
</evidence>
<proteinExistence type="inferred from homology"/>
<evidence type="ECO:0000256" key="1">
    <source>
        <dbReference type="ARBA" id="ARBA00009277"/>
    </source>
</evidence>
<dbReference type="Pfam" id="PF13384">
    <property type="entry name" value="HTH_23"/>
    <property type="match status" value="1"/>
</dbReference>
<dbReference type="GO" id="GO:0003677">
    <property type="term" value="F:DNA binding"/>
    <property type="evidence" value="ECO:0007669"/>
    <property type="project" value="UniProtKB-KW"/>
</dbReference>
<evidence type="ECO:0000259" key="7">
    <source>
        <dbReference type="PROSITE" id="PS50994"/>
    </source>
</evidence>
<evidence type="ECO:0000256" key="4">
    <source>
        <dbReference type="ARBA" id="ARBA00023172"/>
    </source>
</evidence>
<dbReference type="PANTHER" id="PTHR35004">
    <property type="entry name" value="TRANSPOSASE RV3428C-RELATED"/>
    <property type="match status" value="1"/>
</dbReference>
<dbReference type="Proteomes" id="UP000563050">
    <property type="component" value="Unassembled WGS sequence"/>
</dbReference>
<dbReference type="RefSeq" id="WP_183313807.1">
    <property type="nucleotide sequence ID" value="NZ_JACHXQ010000003.1"/>
</dbReference>
<accession>A0A7W5DIW2</accession>
<dbReference type="InterPro" id="IPR036397">
    <property type="entry name" value="RNaseH_sf"/>
</dbReference>
<evidence type="ECO:0000256" key="2">
    <source>
        <dbReference type="ARBA" id="ARBA00022578"/>
    </source>
</evidence>
<feature type="domain" description="Integrase catalytic" evidence="7">
    <location>
        <begin position="112"/>
        <end position="288"/>
    </location>
</feature>
<dbReference type="GO" id="GO:0015074">
    <property type="term" value="P:DNA integration"/>
    <property type="evidence" value="ECO:0007669"/>
    <property type="project" value="InterPro"/>
</dbReference>
<dbReference type="InterPro" id="IPR001584">
    <property type="entry name" value="Integrase_cat-core"/>
</dbReference>
<organism evidence="8 9">
    <name type="scientific">Halomonas fontilapidosi</name>
    <dbReference type="NCBI Taxonomy" id="616675"/>
    <lineage>
        <taxon>Bacteria</taxon>
        <taxon>Pseudomonadati</taxon>
        <taxon>Pseudomonadota</taxon>
        <taxon>Gammaproteobacteria</taxon>
        <taxon>Oceanospirillales</taxon>
        <taxon>Halomonadaceae</taxon>
        <taxon>Halomonas</taxon>
    </lineage>
</organism>
<dbReference type="PANTHER" id="PTHR35004:SF7">
    <property type="entry name" value="INTEGRASE PROTEIN"/>
    <property type="match status" value="1"/>
</dbReference>
<dbReference type="GO" id="GO:0032196">
    <property type="term" value="P:transposition"/>
    <property type="evidence" value="ECO:0007669"/>
    <property type="project" value="UniProtKB-KW"/>
</dbReference>
<dbReference type="NCBIfam" id="NF033546">
    <property type="entry name" value="transpos_IS21"/>
    <property type="match status" value="1"/>
</dbReference>
<dbReference type="InterPro" id="IPR054353">
    <property type="entry name" value="IstA-like_C"/>
</dbReference>
<keyword evidence="4" id="KW-0233">DNA recombination</keyword>
<keyword evidence="2" id="KW-0815">Transposition</keyword>
<comment type="caution">
    <text evidence="8">The sequence shown here is derived from an EMBL/GenBank/DDBJ whole genome shotgun (WGS) entry which is preliminary data.</text>
</comment>
<dbReference type="Pfam" id="PF22483">
    <property type="entry name" value="Mu-transpos_C_2"/>
    <property type="match status" value="1"/>
</dbReference>
<evidence type="ECO:0000256" key="3">
    <source>
        <dbReference type="ARBA" id="ARBA00023125"/>
    </source>
</evidence>
<evidence type="ECO:0000313" key="9">
    <source>
        <dbReference type="Proteomes" id="UP000563050"/>
    </source>
</evidence>
<dbReference type="EMBL" id="JACHXQ010000003">
    <property type="protein sequence ID" value="MBB3183747.1"/>
    <property type="molecule type" value="Genomic_DNA"/>
</dbReference>
<feature type="region of interest" description="Disordered" evidence="5">
    <location>
        <begin position="37"/>
        <end position="56"/>
    </location>
</feature>
<protein>
    <submittedName>
        <fullName evidence="8">Transposase</fullName>
    </submittedName>
</protein>
<keyword evidence="3" id="KW-0238">DNA-binding</keyword>
<dbReference type="SUPFAM" id="SSF53098">
    <property type="entry name" value="Ribonuclease H-like"/>
    <property type="match status" value="1"/>
</dbReference>
<evidence type="ECO:0000256" key="5">
    <source>
        <dbReference type="SAM" id="MobiDB-lite"/>
    </source>
</evidence>
<dbReference type="GO" id="GO:0006310">
    <property type="term" value="P:DNA recombination"/>
    <property type="evidence" value="ECO:0007669"/>
    <property type="project" value="UniProtKB-KW"/>
</dbReference>
<name>A0A7W5DIW2_9GAMM</name>
<keyword evidence="9" id="KW-1185">Reference proteome</keyword>
<dbReference type="AlphaFoldDB" id="A0A7W5DIW2"/>
<feature type="domain" description="HTH IS21-type" evidence="6">
    <location>
        <begin position="5"/>
        <end position="67"/>
    </location>
</feature>
<dbReference type="Pfam" id="PF00665">
    <property type="entry name" value="rve"/>
    <property type="match status" value="1"/>
</dbReference>
<evidence type="ECO:0000259" key="6">
    <source>
        <dbReference type="PROSITE" id="PS50531"/>
    </source>
</evidence>